<keyword evidence="2" id="KW-1133">Transmembrane helix</keyword>
<dbReference type="EMBL" id="WIXP02000015">
    <property type="protein sequence ID" value="KAF6198959.1"/>
    <property type="molecule type" value="Genomic_DNA"/>
</dbReference>
<dbReference type="AlphaFoldDB" id="A0A8S9WRY7"/>
<dbReference type="Proteomes" id="UP000466442">
    <property type="component" value="Unassembled WGS sequence"/>
</dbReference>
<keyword evidence="2" id="KW-0472">Membrane</keyword>
<accession>A0A8S9WRY7</accession>
<protein>
    <submittedName>
        <fullName evidence="3">Uncharacterized protein</fullName>
    </submittedName>
</protein>
<feature type="transmembrane region" description="Helical" evidence="2">
    <location>
        <begin position="46"/>
        <end position="67"/>
    </location>
</feature>
<name>A0A8S9WRY7_APOLU</name>
<evidence type="ECO:0000313" key="4">
    <source>
        <dbReference type="Proteomes" id="UP000466442"/>
    </source>
</evidence>
<evidence type="ECO:0000313" key="3">
    <source>
        <dbReference type="EMBL" id="KAF6198959.1"/>
    </source>
</evidence>
<evidence type="ECO:0000256" key="1">
    <source>
        <dbReference type="SAM" id="MobiDB-lite"/>
    </source>
</evidence>
<organism evidence="3 4">
    <name type="scientific">Apolygus lucorum</name>
    <name type="common">Small green plant bug</name>
    <name type="synonym">Lygocoris lucorum</name>
    <dbReference type="NCBI Taxonomy" id="248454"/>
    <lineage>
        <taxon>Eukaryota</taxon>
        <taxon>Metazoa</taxon>
        <taxon>Ecdysozoa</taxon>
        <taxon>Arthropoda</taxon>
        <taxon>Hexapoda</taxon>
        <taxon>Insecta</taxon>
        <taxon>Pterygota</taxon>
        <taxon>Neoptera</taxon>
        <taxon>Paraneoptera</taxon>
        <taxon>Hemiptera</taxon>
        <taxon>Heteroptera</taxon>
        <taxon>Panheteroptera</taxon>
        <taxon>Cimicomorpha</taxon>
        <taxon>Miridae</taxon>
        <taxon>Mirini</taxon>
        <taxon>Apolygus</taxon>
    </lineage>
</organism>
<reference evidence="3" key="1">
    <citation type="journal article" date="2021" name="Mol. Ecol. Resour.">
        <title>Apolygus lucorum genome provides insights into omnivorousness and mesophyll feeding.</title>
        <authorList>
            <person name="Liu Y."/>
            <person name="Liu H."/>
            <person name="Wang H."/>
            <person name="Huang T."/>
            <person name="Liu B."/>
            <person name="Yang B."/>
            <person name="Yin L."/>
            <person name="Li B."/>
            <person name="Zhang Y."/>
            <person name="Zhang S."/>
            <person name="Jiang F."/>
            <person name="Zhang X."/>
            <person name="Ren Y."/>
            <person name="Wang B."/>
            <person name="Wang S."/>
            <person name="Lu Y."/>
            <person name="Wu K."/>
            <person name="Fan W."/>
            <person name="Wang G."/>
        </authorList>
    </citation>
    <scope>NUCLEOTIDE SEQUENCE</scope>
    <source>
        <strain evidence="3">12Hb</strain>
    </source>
</reference>
<keyword evidence="2" id="KW-0812">Transmembrane</keyword>
<evidence type="ECO:0000256" key="2">
    <source>
        <dbReference type="SAM" id="Phobius"/>
    </source>
</evidence>
<gene>
    <name evidence="3" type="ORF">GE061_006982</name>
</gene>
<feature type="region of interest" description="Disordered" evidence="1">
    <location>
        <begin position="1"/>
        <end position="24"/>
    </location>
</feature>
<proteinExistence type="predicted"/>
<keyword evidence="4" id="KW-1185">Reference proteome</keyword>
<sequence>MSSTQPQQPPPAPEAGGSAESPKPKWWKRILKRNSDEPESRNYRNFGIMAAVALALFAIVAALIAYFRGVTPGGFLRVMVAIAYFRGLLVQEHFSLHFKAERLS</sequence>
<comment type="caution">
    <text evidence="3">The sequence shown here is derived from an EMBL/GenBank/DDBJ whole genome shotgun (WGS) entry which is preliminary data.</text>
</comment>